<name>A0A231GY74_9NOCA</name>
<accession>A0A231GY74</accession>
<organism evidence="1 2">
    <name type="scientific">Nocardia cerradoensis</name>
    <dbReference type="NCBI Taxonomy" id="85688"/>
    <lineage>
        <taxon>Bacteria</taxon>
        <taxon>Bacillati</taxon>
        <taxon>Actinomycetota</taxon>
        <taxon>Actinomycetes</taxon>
        <taxon>Mycobacteriales</taxon>
        <taxon>Nocardiaceae</taxon>
        <taxon>Nocardia</taxon>
    </lineage>
</organism>
<gene>
    <name evidence="1" type="ORF">B7C42_06215</name>
</gene>
<evidence type="ECO:0000313" key="2">
    <source>
        <dbReference type="Proteomes" id="UP000215506"/>
    </source>
</evidence>
<comment type="caution">
    <text evidence="1">The sequence shown here is derived from an EMBL/GenBank/DDBJ whole genome shotgun (WGS) entry which is preliminary data.</text>
</comment>
<keyword evidence="2" id="KW-1185">Reference proteome</keyword>
<dbReference type="AlphaFoldDB" id="A0A231GY74"/>
<sequence>MVLPCGFRDEHGYGRDNPCDIEAEMPVLLDSTRAHQFPYQRVAWGHRPARTAQVGDVERFTHNGFPVLGIVSTARRLLILPIRAADQVELGEVDFAGNGRCSRVDGRDVPHQIVGAVPVQEKVVCAQVEVRQIAGDAQQCEVGESVTGQIDRPAVVVVHPVASGGFRVALGAQIDTTEGLRKRAVDGEDRFAVVEGQPRAGCAEPGCRRFARAHEPFGVDIVIDRQESGHVVRDFGPELLGSPYRPLSGG</sequence>
<dbReference type="Proteomes" id="UP000215506">
    <property type="component" value="Unassembled WGS sequence"/>
</dbReference>
<proteinExistence type="predicted"/>
<dbReference type="EMBL" id="NGAF01000018">
    <property type="protein sequence ID" value="OXR41574.1"/>
    <property type="molecule type" value="Genomic_DNA"/>
</dbReference>
<reference evidence="1 2" key="1">
    <citation type="submission" date="2017-07" db="EMBL/GenBank/DDBJ databases">
        <title>First draft Genome Sequence of Nocardia cerradoensis isolated from human infection.</title>
        <authorList>
            <person name="Carrasco G."/>
        </authorList>
    </citation>
    <scope>NUCLEOTIDE SEQUENCE [LARGE SCALE GENOMIC DNA]</scope>
    <source>
        <strain evidence="1 2">CNM20130759</strain>
    </source>
</reference>
<evidence type="ECO:0000313" key="1">
    <source>
        <dbReference type="EMBL" id="OXR41574.1"/>
    </source>
</evidence>
<protein>
    <submittedName>
        <fullName evidence="1">Uncharacterized protein</fullName>
    </submittedName>
</protein>